<dbReference type="OrthoDB" id="2306919at2759"/>
<dbReference type="InParanoid" id="A0A317Y076"/>
<accession>A0A317Y076</accession>
<gene>
    <name evidence="1" type="ORF">BCV70DRAFT_214988</name>
</gene>
<sequence>MAWASSRGPFDVATYHHTTTACESKIASTGAAFTRSDLARLDDDRASNAARAAIVMRLELAWLVWRLQERFGWQAWDSDASTAAFREQGRIEGWEKGKDAEEVRQTKARQMVFSGAAGQRRF</sequence>
<dbReference type="STRING" id="1882483.A0A317Y076"/>
<dbReference type="EMBL" id="KZ819188">
    <property type="protein sequence ID" value="PWZ03600.1"/>
    <property type="molecule type" value="Genomic_DNA"/>
</dbReference>
<reference evidence="1 2" key="1">
    <citation type="journal article" date="2018" name="Mol. Biol. Evol.">
        <title>Broad Genomic Sampling Reveals a Smut Pathogenic Ancestry of the Fungal Clade Ustilaginomycotina.</title>
        <authorList>
            <person name="Kijpornyongpan T."/>
            <person name="Mondo S.J."/>
            <person name="Barry K."/>
            <person name="Sandor L."/>
            <person name="Lee J."/>
            <person name="Lipzen A."/>
            <person name="Pangilinan J."/>
            <person name="LaButti K."/>
            <person name="Hainaut M."/>
            <person name="Henrissat B."/>
            <person name="Grigoriev I.V."/>
            <person name="Spatafora J.W."/>
            <person name="Aime M.C."/>
        </authorList>
    </citation>
    <scope>NUCLEOTIDE SEQUENCE [LARGE SCALE GENOMIC DNA]</scope>
    <source>
        <strain evidence="1 2">MCA 3645</strain>
    </source>
</reference>
<organism evidence="1 2">
    <name type="scientific">Testicularia cyperi</name>
    <dbReference type="NCBI Taxonomy" id="1882483"/>
    <lineage>
        <taxon>Eukaryota</taxon>
        <taxon>Fungi</taxon>
        <taxon>Dikarya</taxon>
        <taxon>Basidiomycota</taxon>
        <taxon>Ustilaginomycotina</taxon>
        <taxon>Ustilaginomycetes</taxon>
        <taxon>Ustilaginales</taxon>
        <taxon>Anthracoideaceae</taxon>
        <taxon>Testicularia</taxon>
    </lineage>
</organism>
<evidence type="ECO:0000313" key="2">
    <source>
        <dbReference type="Proteomes" id="UP000246740"/>
    </source>
</evidence>
<dbReference type="Proteomes" id="UP000246740">
    <property type="component" value="Unassembled WGS sequence"/>
</dbReference>
<keyword evidence="2" id="KW-1185">Reference proteome</keyword>
<dbReference type="AlphaFoldDB" id="A0A317Y076"/>
<proteinExistence type="predicted"/>
<protein>
    <submittedName>
        <fullName evidence="1">Uncharacterized protein</fullName>
    </submittedName>
</protein>
<name>A0A317Y076_9BASI</name>
<evidence type="ECO:0000313" key="1">
    <source>
        <dbReference type="EMBL" id="PWZ03600.1"/>
    </source>
</evidence>
<dbReference type="PROSITE" id="PS51257">
    <property type="entry name" value="PROKAR_LIPOPROTEIN"/>
    <property type="match status" value="1"/>
</dbReference>